<reference evidence="2 3" key="1">
    <citation type="submission" date="2016-12" db="EMBL/GenBank/DDBJ databases">
        <authorList>
            <person name="Song W.-J."/>
            <person name="Kurnit D.M."/>
        </authorList>
    </citation>
    <scope>NUCLEOTIDE SEQUENCE [LARGE SCALE GENOMIC DNA]</scope>
    <source>
        <strain evidence="2 3">IMCC3135</strain>
    </source>
</reference>
<dbReference type="RefSeq" id="WP_088917494.1">
    <property type="nucleotide sequence ID" value="NZ_CP018632.1"/>
</dbReference>
<dbReference type="Gene3D" id="3.40.50.300">
    <property type="entry name" value="P-loop containing nucleotide triphosphate hydrolases"/>
    <property type="match status" value="1"/>
</dbReference>
<dbReference type="OrthoDB" id="272985at2"/>
<sequence>MTGRCIAMWSGPRNISTAMMRAWENRDDTMVVDEPFYAHFLQSTGLDHPMREQVISTGETDWQRVVQSLVKRPETGIFYQKHIATHWLDHFSTDWLDELDHIFLIREPEPVVASYAVKREGLTASDLGYAQQAHLFELLTSRTGSCPVVLDSKQFLENPEAQLRSLCEQLGIGFQQGMLTWPAGARLSDGIWGQHWYDAVNRSTGFAPARVSSPVLDEQQSAIADACRPHYEMLRAHAIQTS</sequence>
<evidence type="ECO:0000313" key="2">
    <source>
        <dbReference type="EMBL" id="ASJ72156.1"/>
    </source>
</evidence>
<keyword evidence="3" id="KW-1185">Reference proteome</keyword>
<comment type="similarity">
    <text evidence="1">Belongs to the class-IV pyridoxal-phosphate-dependent aminotransferase family.</text>
</comment>
<evidence type="ECO:0000313" key="3">
    <source>
        <dbReference type="Proteomes" id="UP000250079"/>
    </source>
</evidence>
<name>A0A2Z2NLE6_9GAMM</name>
<evidence type="ECO:0000256" key="1">
    <source>
        <dbReference type="ARBA" id="ARBA00009320"/>
    </source>
</evidence>
<evidence type="ECO:0008006" key="4">
    <source>
        <dbReference type="Google" id="ProtNLM"/>
    </source>
</evidence>
<dbReference type="AlphaFoldDB" id="A0A2Z2NLE6"/>
<dbReference type="GO" id="GO:0019752">
    <property type="term" value="P:carboxylic acid metabolic process"/>
    <property type="evidence" value="ECO:0007669"/>
    <property type="project" value="TreeGrafter"/>
</dbReference>
<protein>
    <recommendedName>
        <fullName evidence="4">Sulfotransferase family protein</fullName>
    </recommendedName>
</protein>
<organism evidence="2 3">
    <name type="scientific">Granulosicoccus antarcticus IMCC3135</name>
    <dbReference type="NCBI Taxonomy" id="1192854"/>
    <lineage>
        <taxon>Bacteria</taxon>
        <taxon>Pseudomonadati</taxon>
        <taxon>Pseudomonadota</taxon>
        <taxon>Gammaproteobacteria</taxon>
        <taxon>Chromatiales</taxon>
        <taxon>Granulosicoccaceae</taxon>
        <taxon>Granulosicoccus</taxon>
    </lineage>
</organism>
<dbReference type="KEGG" id="gai:IMCC3135_10310"/>
<dbReference type="SUPFAM" id="SSF52540">
    <property type="entry name" value="P-loop containing nucleoside triphosphate hydrolases"/>
    <property type="match status" value="1"/>
</dbReference>
<dbReference type="Pfam" id="PF19798">
    <property type="entry name" value="Sulfotransfer_5"/>
    <property type="match status" value="1"/>
</dbReference>
<dbReference type="InterPro" id="IPR027417">
    <property type="entry name" value="P-loop_NTPase"/>
</dbReference>
<dbReference type="PANTHER" id="PTHR42743">
    <property type="entry name" value="AMINO-ACID AMINOTRANSFERASE"/>
    <property type="match status" value="1"/>
</dbReference>
<dbReference type="PANTHER" id="PTHR42743:SF11">
    <property type="entry name" value="AMINODEOXYCHORISMATE LYASE"/>
    <property type="match status" value="1"/>
</dbReference>
<gene>
    <name evidence="2" type="ORF">IMCC3135_10310</name>
</gene>
<dbReference type="EMBL" id="CP018632">
    <property type="protein sequence ID" value="ASJ72156.1"/>
    <property type="molecule type" value="Genomic_DNA"/>
</dbReference>
<dbReference type="InterPro" id="IPR050571">
    <property type="entry name" value="Class-IV_PLP-Dep_Aminotrnsfr"/>
</dbReference>
<dbReference type="Proteomes" id="UP000250079">
    <property type="component" value="Chromosome"/>
</dbReference>
<accession>A0A2Z2NLE6</accession>
<proteinExistence type="inferred from homology"/>